<evidence type="ECO:0000256" key="1">
    <source>
        <dbReference type="SAM" id="MobiDB-lite"/>
    </source>
</evidence>
<evidence type="ECO:0000313" key="2">
    <source>
        <dbReference type="EMBL" id="RPA85483.1"/>
    </source>
</evidence>
<name>A0A3N4IH58_ASCIM</name>
<gene>
    <name evidence="2" type="ORF">BJ508DRAFT_177005</name>
</gene>
<feature type="region of interest" description="Disordered" evidence="1">
    <location>
        <begin position="1"/>
        <end position="109"/>
    </location>
</feature>
<feature type="compositionally biased region" description="Low complexity" evidence="1">
    <location>
        <begin position="53"/>
        <end position="78"/>
    </location>
</feature>
<reference evidence="2 3" key="1">
    <citation type="journal article" date="2018" name="Nat. Ecol. Evol.">
        <title>Pezizomycetes genomes reveal the molecular basis of ectomycorrhizal truffle lifestyle.</title>
        <authorList>
            <person name="Murat C."/>
            <person name="Payen T."/>
            <person name="Noel B."/>
            <person name="Kuo A."/>
            <person name="Morin E."/>
            <person name="Chen J."/>
            <person name="Kohler A."/>
            <person name="Krizsan K."/>
            <person name="Balestrini R."/>
            <person name="Da Silva C."/>
            <person name="Montanini B."/>
            <person name="Hainaut M."/>
            <person name="Levati E."/>
            <person name="Barry K.W."/>
            <person name="Belfiori B."/>
            <person name="Cichocki N."/>
            <person name="Clum A."/>
            <person name="Dockter R.B."/>
            <person name="Fauchery L."/>
            <person name="Guy J."/>
            <person name="Iotti M."/>
            <person name="Le Tacon F."/>
            <person name="Lindquist E.A."/>
            <person name="Lipzen A."/>
            <person name="Malagnac F."/>
            <person name="Mello A."/>
            <person name="Molinier V."/>
            <person name="Miyauchi S."/>
            <person name="Poulain J."/>
            <person name="Riccioni C."/>
            <person name="Rubini A."/>
            <person name="Sitrit Y."/>
            <person name="Splivallo R."/>
            <person name="Traeger S."/>
            <person name="Wang M."/>
            <person name="Zifcakova L."/>
            <person name="Wipf D."/>
            <person name="Zambonelli A."/>
            <person name="Paolocci F."/>
            <person name="Nowrousian M."/>
            <person name="Ottonello S."/>
            <person name="Baldrian P."/>
            <person name="Spatafora J.W."/>
            <person name="Henrissat B."/>
            <person name="Nagy L.G."/>
            <person name="Aury J.M."/>
            <person name="Wincker P."/>
            <person name="Grigoriev I.V."/>
            <person name="Bonfante P."/>
            <person name="Martin F.M."/>
        </authorList>
    </citation>
    <scope>NUCLEOTIDE SEQUENCE [LARGE SCALE GENOMIC DNA]</scope>
    <source>
        <strain evidence="2 3">RN42</strain>
    </source>
</reference>
<sequence length="109" mass="12013">MRLSKTFFPAGKPHTHKIQRPLQERTNGSCQDHRSPHQKPLHKTVEARAAAVSTMKTSSSRCASSSTADAHSIAEIPPSSNPPPSSSSLIELPSFRPQWIPEGQRTTRF</sequence>
<evidence type="ECO:0000313" key="3">
    <source>
        <dbReference type="Proteomes" id="UP000275078"/>
    </source>
</evidence>
<keyword evidence="3" id="KW-1185">Reference proteome</keyword>
<accession>A0A3N4IH58</accession>
<proteinExistence type="predicted"/>
<organism evidence="2 3">
    <name type="scientific">Ascobolus immersus RN42</name>
    <dbReference type="NCBI Taxonomy" id="1160509"/>
    <lineage>
        <taxon>Eukaryota</taxon>
        <taxon>Fungi</taxon>
        <taxon>Dikarya</taxon>
        <taxon>Ascomycota</taxon>
        <taxon>Pezizomycotina</taxon>
        <taxon>Pezizomycetes</taxon>
        <taxon>Pezizales</taxon>
        <taxon>Ascobolaceae</taxon>
        <taxon>Ascobolus</taxon>
    </lineage>
</organism>
<dbReference type="EMBL" id="ML119653">
    <property type="protein sequence ID" value="RPA85483.1"/>
    <property type="molecule type" value="Genomic_DNA"/>
</dbReference>
<dbReference type="AlphaFoldDB" id="A0A3N4IH58"/>
<dbReference type="Proteomes" id="UP000275078">
    <property type="component" value="Unassembled WGS sequence"/>
</dbReference>
<protein>
    <submittedName>
        <fullName evidence="2">Uncharacterized protein</fullName>
    </submittedName>
</protein>